<protein>
    <recommendedName>
        <fullName evidence="2">Nephrocystin 3-like N-terminal domain-containing protein</fullName>
    </recommendedName>
</protein>
<reference evidence="3 4" key="1">
    <citation type="submission" date="2024-02" db="EMBL/GenBank/DDBJ databases">
        <title>A draft genome for the cacao thread blight pathogen Marasmius crinis-equi.</title>
        <authorList>
            <person name="Cohen S.P."/>
            <person name="Baruah I.K."/>
            <person name="Amoako-Attah I."/>
            <person name="Bukari Y."/>
            <person name="Meinhardt L.W."/>
            <person name="Bailey B.A."/>
        </authorList>
    </citation>
    <scope>NUCLEOTIDE SEQUENCE [LARGE SCALE GENOMIC DNA]</scope>
    <source>
        <strain evidence="3 4">GH-76</strain>
    </source>
</reference>
<dbReference type="InterPro" id="IPR056884">
    <property type="entry name" value="NPHP3-like_N"/>
</dbReference>
<name>A0ABR3EPC8_9AGAR</name>
<feature type="non-terminal residue" evidence="3">
    <location>
        <position position="279"/>
    </location>
</feature>
<evidence type="ECO:0000259" key="2">
    <source>
        <dbReference type="Pfam" id="PF24883"/>
    </source>
</evidence>
<dbReference type="EMBL" id="JBAHYK010002605">
    <property type="protein sequence ID" value="KAL0564745.1"/>
    <property type="molecule type" value="Genomic_DNA"/>
</dbReference>
<evidence type="ECO:0000313" key="4">
    <source>
        <dbReference type="Proteomes" id="UP001465976"/>
    </source>
</evidence>
<accession>A0ABR3EPC8</accession>
<proteinExistence type="predicted"/>
<evidence type="ECO:0000313" key="3">
    <source>
        <dbReference type="EMBL" id="KAL0564745.1"/>
    </source>
</evidence>
<evidence type="ECO:0000256" key="1">
    <source>
        <dbReference type="ARBA" id="ARBA00022737"/>
    </source>
</evidence>
<feature type="domain" description="Nephrocystin 3-like N-terminal" evidence="2">
    <location>
        <begin position="12"/>
        <end position="143"/>
    </location>
</feature>
<keyword evidence="1" id="KW-0677">Repeat</keyword>
<keyword evidence="4" id="KW-1185">Reference proteome</keyword>
<dbReference type="Pfam" id="PF24883">
    <property type="entry name" value="NPHP3_N"/>
    <property type="match status" value="1"/>
</dbReference>
<organism evidence="3 4">
    <name type="scientific">Marasmius crinis-equi</name>
    <dbReference type="NCBI Taxonomy" id="585013"/>
    <lineage>
        <taxon>Eukaryota</taxon>
        <taxon>Fungi</taxon>
        <taxon>Dikarya</taxon>
        <taxon>Basidiomycota</taxon>
        <taxon>Agaricomycotina</taxon>
        <taxon>Agaricomycetes</taxon>
        <taxon>Agaricomycetidae</taxon>
        <taxon>Agaricales</taxon>
        <taxon>Marasmiineae</taxon>
        <taxon>Marasmiaceae</taxon>
        <taxon>Marasmius</taxon>
    </lineage>
</organism>
<dbReference type="Proteomes" id="UP001465976">
    <property type="component" value="Unassembled WGS sequence"/>
</dbReference>
<gene>
    <name evidence="3" type="ORF">V5O48_017293</name>
</gene>
<sequence length="279" mass="32204">MSVAKSSDGNGLISSFFFFRSDPRRNNPSALILTVAHGLVATRHPVRGVVNRRITEDPGILEARLEDQFRELVLTPSLKRSWRRRVRELYTRCFSQPKEPNLVIIDGLDECSDEDTQSRILSTIASAYQQQSRFPLKFLICSRPESWIREAFDTPSLGMITKHVVLDEAFVPGRDIERFFRHEFRQILESSKYGHVEFPTPWPSVDDLKCLVRRSDGQFVYAATVIKFVMLAYSHPVLQLRIILQGPYHLQRPSPSKSPFHQLDCLYHIILNANPEPRK</sequence>
<comment type="caution">
    <text evidence="3">The sequence shown here is derived from an EMBL/GenBank/DDBJ whole genome shotgun (WGS) entry which is preliminary data.</text>
</comment>